<evidence type="ECO:0000313" key="3">
    <source>
        <dbReference type="Proteomes" id="UP000671828"/>
    </source>
</evidence>
<evidence type="ECO:0000313" key="2">
    <source>
        <dbReference type="EMBL" id="QTR04230.1"/>
    </source>
</evidence>
<sequence>GTWRVVPGTTGTGGTPYSVEVEDGVSLPRGDDNFAAVVDYALAHPRGWARAGHRFHRVDAAAEPALRIRLASQDTARRLCGFDLPFDTSCRIGAEVYLSSARWFRGSHAYGGELRAYRLYMVNHEVGHFLGHGHEPCPVDGAPAPLMMQQTLSTDNDELAAITSGVDQGAVIPPDGKSCTPNPWPSS</sequence>
<dbReference type="AlphaFoldDB" id="A0A8T8I189"/>
<feature type="domain" description="DUF3152" evidence="1">
    <location>
        <begin position="1"/>
        <end position="185"/>
    </location>
</feature>
<dbReference type="SUPFAM" id="SSF55486">
    <property type="entry name" value="Metalloproteases ('zincins'), catalytic domain"/>
    <property type="match status" value="1"/>
</dbReference>
<proteinExistence type="predicted"/>
<evidence type="ECO:0000259" key="1">
    <source>
        <dbReference type="Pfam" id="PF11350"/>
    </source>
</evidence>
<reference evidence="2" key="1">
    <citation type="submission" date="2021-04" db="EMBL/GenBank/DDBJ databases">
        <title>Saccharothrix algeriensis WGS.</title>
        <authorList>
            <person name="Stuskova K."/>
            <person name="Hakalova E."/>
            <person name="Tebbal A.B."/>
            <person name="Eichmeier A."/>
        </authorList>
    </citation>
    <scope>NUCLEOTIDE SEQUENCE</scope>
    <source>
        <strain evidence="2">NRRL B-24137</strain>
    </source>
</reference>
<dbReference type="Pfam" id="PF11350">
    <property type="entry name" value="DUF3152"/>
    <property type="match status" value="1"/>
</dbReference>
<dbReference type="EMBL" id="CP072788">
    <property type="protein sequence ID" value="QTR04230.1"/>
    <property type="molecule type" value="Genomic_DNA"/>
</dbReference>
<protein>
    <submittedName>
        <fullName evidence="2">DUF3152 domain-containing protein</fullName>
    </submittedName>
</protein>
<feature type="non-terminal residue" evidence="2">
    <location>
        <position position="1"/>
    </location>
</feature>
<name>A0A8T8I189_9PSEU</name>
<organism evidence="2 3">
    <name type="scientific">Saccharothrix algeriensis</name>
    <dbReference type="NCBI Taxonomy" id="173560"/>
    <lineage>
        <taxon>Bacteria</taxon>
        <taxon>Bacillati</taxon>
        <taxon>Actinomycetota</taxon>
        <taxon>Actinomycetes</taxon>
        <taxon>Pseudonocardiales</taxon>
        <taxon>Pseudonocardiaceae</taxon>
        <taxon>Saccharothrix</taxon>
    </lineage>
</organism>
<gene>
    <name evidence="2" type="ORF">J7S33_04555</name>
</gene>
<accession>A0A8T8I189</accession>
<dbReference type="InterPro" id="IPR022603">
    <property type="entry name" value="DUF3152"/>
</dbReference>
<dbReference type="Proteomes" id="UP000671828">
    <property type="component" value="Chromosome"/>
</dbReference>